<dbReference type="EMBL" id="RZGK01000003">
    <property type="protein sequence ID" value="KAF9700402.1"/>
    <property type="molecule type" value="Genomic_DNA"/>
</dbReference>
<name>A0A8H7MMQ3_9PLEO</name>
<dbReference type="OrthoDB" id="5340195at2759"/>
<dbReference type="AlphaFoldDB" id="A0A8H7MMQ3"/>
<protein>
    <submittedName>
        <fullName evidence="1">Uncharacterized protein</fullName>
    </submittedName>
</protein>
<comment type="caution">
    <text evidence="1">The sequence shown here is derived from an EMBL/GenBank/DDBJ whole genome shotgun (WGS) entry which is preliminary data.</text>
</comment>
<reference evidence="1" key="1">
    <citation type="submission" date="2018-12" db="EMBL/GenBank/DDBJ databases">
        <authorList>
            <person name="Syme R.A."/>
            <person name="Farfan-Caceres L."/>
            <person name="Lichtenzveig J."/>
        </authorList>
    </citation>
    <scope>NUCLEOTIDE SEQUENCE</scope>
    <source>
        <strain evidence="1">Al4</strain>
    </source>
</reference>
<keyword evidence="2" id="KW-1185">Reference proteome</keyword>
<proteinExistence type="predicted"/>
<dbReference type="Proteomes" id="UP000651452">
    <property type="component" value="Unassembled WGS sequence"/>
</dbReference>
<gene>
    <name evidence="1" type="ORF">EKO04_001714</name>
</gene>
<evidence type="ECO:0000313" key="1">
    <source>
        <dbReference type="EMBL" id="KAF9700402.1"/>
    </source>
</evidence>
<evidence type="ECO:0000313" key="2">
    <source>
        <dbReference type="Proteomes" id="UP000651452"/>
    </source>
</evidence>
<reference evidence="1" key="2">
    <citation type="submission" date="2020-09" db="EMBL/GenBank/DDBJ databases">
        <title>Reference genome assembly for Australian Ascochyta lentis isolate Al4.</title>
        <authorList>
            <person name="Lee R.C."/>
            <person name="Farfan-Caceres L.M."/>
            <person name="Debler J.W."/>
            <person name="Williams A.H."/>
            <person name="Henares B.M."/>
        </authorList>
    </citation>
    <scope>NUCLEOTIDE SEQUENCE</scope>
    <source>
        <strain evidence="1">Al4</strain>
    </source>
</reference>
<sequence>MTELYSRSQDAFSTPPPNNYTETVIGPDGVAFSDFSASVSMYAHESFHQVENTCEHPNPVSTHNAFYWIFADASNANTSSFDNATFAGRIMDNLLSAFPSGAIYNASVHTPVAGMDSRGYYGGYNNPTLNAVLKFWLCDDHQAVTAFRKAQSELIPREDKLEINFNKSFVIFTRAILIYDRTTNTPFNTERATRALLTNGFSGNSLVAPS</sequence>
<accession>A0A8H7MMQ3</accession>
<organism evidence="1 2">
    <name type="scientific">Ascochyta lentis</name>
    <dbReference type="NCBI Taxonomy" id="205686"/>
    <lineage>
        <taxon>Eukaryota</taxon>
        <taxon>Fungi</taxon>
        <taxon>Dikarya</taxon>
        <taxon>Ascomycota</taxon>
        <taxon>Pezizomycotina</taxon>
        <taxon>Dothideomycetes</taxon>
        <taxon>Pleosporomycetidae</taxon>
        <taxon>Pleosporales</taxon>
        <taxon>Pleosporineae</taxon>
        <taxon>Didymellaceae</taxon>
        <taxon>Ascochyta</taxon>
    </lineage>
</organism>